<dbReference type="Pfam" id="PF09331">
    <property type="entry name" value="DUF1985"/>
    <property type="match status" value="1"/>
</dbReference>
<evidence type="ECO:0000259" key="1">
    <source>
        <dbReference type="Pfam" id="PF09331"/>
    </source>
</evidence>
<dbReference type="PANTHER" id="PTHR48449:SF1">
    <property type="entry name" value="DUF1985 DOMAIN-CONTAINING PROTEIN"/>
    <property type="match status" value="1"/>
</dbReference>
<dbReference type="PANTHER" id="PTHR48449">
    <property type="entry name" value="DUF1985 DOMAIN-CONTAINING PROTEIN"/>
    <property type="match status" value="1"/>
</dbReference>
<evidence type="ECO:0000313" key="2">
    <source>
        <dbReference type="EMBL" id="EOA18272.1"/>
    </source>
</evidence>
<proteinExistence type="predicted"/>
<gene>
    <name evidence="2" type="ORF">CARUB_v10006771mg</name>
</gene>
<dbReference type="AlphaFoldDB" id="R0F8J8"/>
<dbReference type="Proteomes" id="UP000029121">
    <property type="component" value="Unassembled WGS sequence"/>
</dbReference>
<keyword evidence="3" id="KW-1185">Reference proteome</keyword>
<sequence length="447" mass="50902">MGGVIMRIGKMIKGFGICIKKLMDDIEGVKKWSREDRIRFVYICVIAGLVMARGETKKIDHLYIKMVMDLRNVRNYPWGLKAYNYLLSCIMKTRCELKKTKSYVLDGFSYALQIWVMEAVPDIGSLLGEKLNTELTEGPRCSNWKGAAKISYEDIIFVESTYKSHVIVSPFISCSGNEHAEFVRPDEVEDVEVDYMIDMIRSGEDFRNHVWGSVEDDDIEGDNIENVQENDVECEDEVTDDVNGLPHMIDEANNVSGLMKSKRKQPDHGAETRKKQLLCQRAAAATHSIVNDELKSFLKGLFDASFSSIEARMRKLEDDISLVKDFISTSETTSNARRSTPLQPSNITDHPCKIEEEMSLDDEFLNFGLGTQEFLQKSMGHLSQQSQVPGFDATQNFLRKEVLSQSNKNKNEDKLINNAGKTDEDAVLVFIPEAKWQAFMEWNMLHK</sequence>
<evidence type="ECO:0000313" key="3">
    <source>
        <dbReference type="Proteomes" id="UP000029121"/>
    </source>
</evidence>
<dbReference type="EMBL" id="KB870811">
    <property type="protein sequence ID" value="EOA18272.1"/>
    <property type="molecule type" value="Genomic_DNA"/>
</dbReference>
<name>R0F8J8_9BRAS</name>
<accession>R0F8J8</accession>
<protein>
    <recommendedName>
        <fullName evidence="1">DUF1985 domain-containing protein</fullName>
    </recommendedName>
</protein>
<organism evidence="2 3">
    <name type="scientific">Capsella rubella</name>
    <dbReference type="NCBI Taxonomy" id="81985"/>
    <lineage>
        <taxon>Eukaryota</taxon>
        <taxon>Viridiplantae</taxon>
        <taxon>Streptophyta</taxon>
        <taxon>Embryophyta</taxon>
        <taxon>Tracheophyta</taxon>
        <taxon>Spermatophyta</taxon>
        <taxon>Magnoliopsida</taxon>
        <taxon>eudicotyledons</taxon>
        <taxon>Gunneridae</taxon>
        <taxon>Pentapetalae</taxon>
        <taxon>rosids</taxon>
        <taxon>malvids</taxon>
        <taxon>Brassicales</taxon>
        <taxon>Brassicaceae</taxon>
        <taxon>Camelineae</taxon>
        <taxon>Capsella</taxon>
    </lineage>
</organism>
<dbReference type="InterPro" id="IPR015410">
    <property type="entry name" value="DUF1985"/>
</dbReference>
<reference evidence="3" key="1">
    <citation type="journal article" date="2013" name="Nat. Genet.">
        <title>The Capsella rubella genome and the genomic consequences of rapid mating system evolution.</title>
        <authorList>
            <person name="Slotte T."/>
            <person name="Hazzouri K.M."/>
            <person name="Agren J.A."/>
            <person name="Koenig D."/>
            <person name="Maumus F."/>
            <person name="Guo Y.L."/>
            <person name="Steige K."/>
            <person name="Platts A.E."/>
            <person name="Escobar J.S."/>
            <person name="Newman L.K."/>
            <person name="Wang W."/>
            <person name="Mandakova T."/>
            <person name="Vello E."/>
            <person name="Smith L.M."/>
            <person name="Henz S.R."/>
            <person name="Steffen J."/>
            <person name="Takuno S."/>
            <person name="Brandvain Y."/>
            <person name="Coop G."/>
            <person name="Andolfatto P."/>
            <person name="Hu T.T."/>
            <person name="Blanchette M."/>
            <person name="Clark R.M."/>
            <person name="Quesneville H."/>
            <person name="Nordborg M."/>
            <person name="Gaut B.S."/>
            <person name="Lysak M.A."/>
            <person name="Jenkins J."/>
            <person name="Grimwood J."/>
            <person name="Chapman J."/>
            <person name="Prochnik S."/>
            <person name="Shu S."/>
            <person name="Rokhsar D."/>
            <person name="Schmutz J."/>
            <person name="Weigel D."/>
            <person name="Wright S.I."/>
        </authorList>
    </citation>
    <scope>NUCLEOTIDE SEQUENCE [LARGE SCALE GENOMIC DNA]</scope>
    <source>
        <strain evidence="3">cv. Monte Gargano</strain>
    </source>
</reference>
<feature type="domain" description="DUF1985" evidence="1">
    <location>
        <begin position="21"/>
        <end position="87"/>
    </location>
</feature>